<dbReference type="EMBL" id="AP025591">
    <property type="protein sequence ID" value="BDG04838.1"/>
    <property type="molecule type" value="Genomic_DNA"/>
</dbReference>
<dbReference type="Proteomes" id="UP001162891">
    <property type="component" value="Chromosome"/>
</dbReference>
<keyword evidence="2" id="KW-1185">Reference proteome</keyword>
<proteinExistence type="predicted"/>
<evidence type="ECO:0000313" key="2">
    <source>
        <dbReference type="Proteomes" id="UP001162891"/>
    </source>
</evidence>
<protein>
    <submittedName>
        <fullName evidence="1">Uncharacterized protein</fullName>
    </submittedName>
</protein>
<gene>
    <name evidence="1" type="ORF">AMOR_38340</name>
</gene>
<sequence>MLSPSGVAAEEAYRAAYTAARGGGRSALDAALAAWASPLAVAPGDGLILRELQAKPRGLADVTGALEDAGIAPAEVRLAMDRLVKAGLVALVPLASQAEKEPAPPAAPRTRWQY</sequence>
<name>A0ABM7WZ65_9BACT</name>
<reference evidence="2" key="1">
    <citation type="journal article" date="2022" name="Int. J. Syst. Evol. Microbiol.">
        <title>Anaeromyxobacter oryzae sp. nov., Anaeromyxobacter diazotrophicus sp. nov. and Anaeromyxobacter paludicola sp. nov., isolated from paddy soils.</title>
        <authorList>
            <person name="Itoh H."/>
            <person name="Xu Z."/>
            <person name="Mise K."/>
            <person name="Masuda Y."/>
            <person name="Ushijima N."/>
            <person name="Hayakawa C."/>
            <person name="Shiratori Y."/>
            <person name="Senoo K."/>
        </authorList>
    </citation>
    <scope>NUCLEOTIDE SEQUENCE [LARGE SCALE GENOMIC DNA]</scope>
    <source>
        <strain evidence="2">Red232</strain>
    </source>
</reference>
<evidence type="ECO:0000313" key="1">
    <source>
        <dbReference type="EMBL" id="BDG04838.1"/>
    </source>
</evidence>
<dbReference type="RefSeq" id="WP_248353338.1">
    <property type="nucleotide sequence ID" value="NZ_AP025591.1"/>
</dbReference>
<organism evidence="1 2">
    <name type="scientific">Anaeromyxobacter oryzae</name>
    <dbReference type="NCBI Taxonomy" id="2918170"/>
    <lineage>
        <taxon>Bacteria</taxon>
        <taxon>Pseudomonadati</taxon>
        <taxon>Myxococcota</taxon>
        <taxon>Myxococcia</taxon>
        <taxon>Myxococcales</taxon>
        <taxon>Cystobacterineae</taxon>
        <taxon>Anaeromyxobacteraceae</taxon>
        <taxon>Anaeromyxobacter</taxon>
    </lineage>
</organism>
<accession>A0ABM7WZ65</accession>